<keyword evidence="3" id="KW-1185">Reference proteome</keyword>
<protein>
    <submittedName>
        <fullName evidence="2">Uncharacterized protein</fullName>
    </submittedName>
</protein>
<dbReference type="Proteomes" id="UP001367508">
    <property type="component" value="Unassembled WGS sequence"/>
</dbReference>
<evidence type="ECO:0000256" key="1">
    <source>
        <dbReference type="SAM" id="MobiDB-lite"/>
    </source>
</evidence>
<proteinExistence type="predicted"/>
<sequence length="256" mass="28317">MPEVPPADMLKLAPPLLGVVEGRGELRPGLGWSNSRQRVATEEGAAAEIRDAGGSDGWLAGSPRKGTSSVGRATSLQGRLNQGEPLFAISHNSPKFLKIADSSDLENQEREGEFLKAPRDFNRRIGELLRCNPRLSPFHPSLLQKKKPPKSPSAPFFIPLFAYSFSFIDSPNRFLNEFRPSLLSVTSYYRHVVSLNNFGRNLVSTSQYACDNHPTILPHVRSSAFVKARLLVHIEGFQSCDAFKMARGFDEAHTIT</sequence>
<accession>A0AAN9RBV9</accession>
<feature type="region of interest" description="Disordered" evidence="1">
    <location>
        <begin position="52"/>
        <end position="71"/>
    </location>
</feature>
<evidence type="ECO:0000313" key="2">
    <source>
        <dbReference type="EMBL" id="KAK7361038.1"/>
    </source>
</evidence>
<organism evidence="2 3">
    <name type="scientific">Canavalia gladiata</name>
    <name type="common">Sword bean</name>
    <name type="synonym">Dolichos gladiatus</name>
    <dbReference type="NCBI Taxonomy" id="3824"/>
    <lineage>
        <taxon>Eukaryota</taxon>
        <taxon>Viridiplantae</taxon>
        <taxon>Streptophyta</taxon>
        <taxon>Embryophyta</taxon>
        <taxon>Tracheophyta</taxon>
        <taxon>Spermatophyta</taxon>
        <taxon>Magnoliopsida</taxon>
        <taxon>eudicotyledons</taxon>
        <taxon>Gunneridae</taxon>
        <taxon>Pentapetalae</taxon>
        <taxon>rosids</taxon>
        <taxon>fabids</taxon>
        <taxon>Fabales</taxon>
        <taxon>Fabaceae</taxon>
        <taxon>Papilionoideae</taxon>
        <taxon>50 kb inversion clade</taxon>
        <taxon>NPAAA clade</taxon>
        <taxon>indigoferoid/millettioid clade</taxon>
        <taxon>Phaseoleae</taxon>
        <taxon>Canavalia</taxon>
    </lineage>
</organism>
<gene>
    <name evidence="2" type="ORF">VNO77_03064</name>
</gene>
<evidence type="ECO:0000313" key="3">
    <source>
        <dbReference type="Proteomes" id="UP001367508"/>
    </source>
</evidence>
<name>A0AAN9RBV9_CANGL</name>
<reference evidence="2 3" key="1">
    <citation type="submission" date="2024-01" db="EMBL/GenBank/DDBJ databases">
        <title>The genomes of 5 underutilized Papilionoideae crops provide insights into root nodulation and disease resistanc.</title>
        <authorList>
            <person name="Jiang F."/>
        </authorList>
    </citation>
    <scope>NUCLEOTIDE SEQUENCE [LARGE SCALE GENOMIC DNA]</scope>
    <source>
        <strain evidence="2">LVBAO_FW01</strain>
        <tissue evidence="2">Leaves</tissue>
    </source>
</reference>
<comment type="caution">
    <text evidence="2">The sequence shown here is derived from an EMBL/GenBank/DDBJ whole genome shotgun (WGS) entry which is preliminary data.</text>
</comment>
<dbReference type="AlphaFoldDB" id="A0AAN9RBV9"/>
<dbReference type="EMBL" id="JAYMYQ010000001">
    <property type="protein sequence ID" value="KAK7361038.1"/>
    <property type="molecule type" value="Genomic_DNA"/>
</dbReference>